<dbReference type="Proteomes" id="UP000594800">
    <property type="component" value="Chromosome"/>
</dbReference>
<keyword evidence="1" id="KW-0732">Signal</keyword>
<gene>
    <name evidence="2" type="ORF">I0K15_17175</name>
</gene>
<accession>A0A7S9QCL2</accession>
<evidence type="ECO:0008006" key="4">
    <source>
        <dbReference type="Google" id="ProtNLM"/>
    </source>
</evidence>
<feature type="signal peptide" evidence="1">
    <location>
        <begin position="1"/>
        <end position="23"/>
    </location>
</feature>
<proteinExistence type="predicted"/>
<reference evidence="2 3" key="1">
    <citation type="submission" date="2020-11" db="EMBL/GenBank/DDBJ databases">
        <title>Description of Pontivivens ytuae sp. nov. isolated from deep sea sediment of Mariana Trench.</title>
        <authorList>
            <person name="Wang Z."/>
            <person name="Sun Q.-L."/>
            <person name="Xu X.-D."/>
            <person name="Tang Y.-Z."/>
            <person name="Zhang J."/>
        </authorList>
    </citation>
    <scope>NUCLEOTIDE SEQUENCE [LARGE SCALE GENOMIC DNA]</scope>
    <source>
        <strain evidence="2 3">MT2928</strain>
    </source>
</reference>
<evidence type="ECO:0000256" key="1">
    <source>
        <dbReference type="SAM" id="SignalP"/>
    </source>
</evidence>
<dbReference type="EMBL" id="CP064942">
    <property type="protein sequence ID" value="QPH53497.1"/>
    <property type="molecule type" value="Genomic_DNA"/>
</dbReference>
<dbReference type="RefSeq" id="WP_196102706.1">
    <property type="nucleotide sequence ID" value="NZ_CP064942.1"/>
</dbReference>
<feature type="chain" id="PRO_5032555370" description="Lipoprotein" evidence="1">
    <location>
        <begin position="24"/>
        <end position="161"/>
    </location>
</feature>
<name>A0A7S9QCL2_9RHOB</name>
<protein>
    <recommendedName>
        <fullName evidence="4">Lipoprotein</fullName>
    </recommendedName>
</protein>
<dbReference type="PROSITE" id="PS51257">
    <property type="entry name" value="PROKAR_LIPOPROTEIN"/>
    <property type="match status" value="1"/>
</dbReference>
<evidence type="ECO:0000313" key="2">
    <source>
        <dbReference type="EMBL" id="QPH53497.1"/>
    </source>
</evidence>
<dbReference type="KEGG" id="poz:I0K15_17175"/>
<dbReference type="AlphaFoldDB" id="A0A7S9QCL2"/>
<keyword evidence="3" id="KW-1185">Reference proteome</keyword>
<organism evidence="2 3">
    <name type="scientific">Pontivivens ytuae</name>
    <dbReference type="NCBI Taxonomy" id="2789856"/>
    <lineage>
        <taxon>Bacteria</taxon>
        <taxon>Pseudomonadati</taxon>
        <taxon>Pseudomonadota</taxon>
        <taxon>Alphaproteobacteria</taxon>
        <taxon>Rhodobacterales</taxon>
        <taxon>Paracoccaceae</taxon>
        <taxon>Pontivivens</taxon>
    </lineage>
</organism>
<evidence type="ECO:0000313" key="3">
    <source>
        <dbReference type="Proteomes" id="UP000594800"/>
    </source>
</evidence>
<sequence length="161" mass="17309">MRITVFAGLALLLAACGGPTAYAPASGGTGYTDTALEDGRYRIAFSGNSLTHRSTVESYMLFRAAEVTLASGHDWFRIADRGTEAETSFRSTSTGFDRFGYPFHRPGLAGLDTVTTRPITRYEAFADIVVFDGEKPAEDVMAYDARSVIATLGPLVTRPAP</sequence>
<dbReference type="NCBIfam" id="NF047637">
    <property type="entry name" value="lipo_CC0125"/>
    <property type="match status" value="1"/>
</dbReference>